<organism evidence="1 2">
    <name type="scientific">Peronosclerospora sorghi</name>
    <dbReference type="NCBI Taxonomy" id="230839"/>
    <lineage>
        <taxon>Eukaryota</taxon>
        <taxon>Sar</taxon>
        <taxon>Stramenopiles</taxon>
        <taxon>Oomycota</taxon>
        <taxon>Peronosporomycetes</taxon>
        <taxon>Peronosporales</taxon>
        <taxon>Peronosporaceae</taxon>
        <taxon>Peronosclerospora</taxon>
    </lineage>
</organism>
<reference evidence="1 2" key="1">
    <citation type="journal article" date="2022" name="bioRxiv">
        <title>The genome of the oomycete Peronosclerospora sorghi, a cosmopolitan pathogen of maize and sorghum, is inflated with dispersed pseudogenes.</title>
        <authorList>
            <person name="Fletcher K."/>
            <person name="Martin F."/>
            <person name="Isakeit T."/>
            <person name="Cavanaugh K."/>
            <person name="Magill C."/>
            <person name="Michelmore R."/>
        </authorList>
    </citation>
    <scope>NUCLEOTIDE SEQUENCE [LARGE SCALE GENOMIC DNA]</scope>
    <source>
        <strain evidence="1">P6</strain>
    </source>
</reference>
<dbReference type="EMBL" id="CM047592">
    <property type="protein sequence ID" value="KAI9918194.1"/>
    <property type="molecule type" value="Genomic_DNA"/>
</dbReference>
<gene>
    <name evidence="1" type="ORF">PsorP6_013401</name>
</gene>
<dbReference type="Proteomes" id="UP001163321">
    <property type="component" value="Chromosome 13"/>
</dbReference>
<name>A0ACC0WHH8_9STRA</name>
<protein>
    <submittedName>
        <fullName evidence="1">Uncharacterized protein</fullName>
    </submittedName>
</protein>
<evidence type="ECO:0000313" key="2">
    <source>
        <dbReference type="Proteomes" id="UP001163321"/>
    </source>
</evidence>
<sequence length="92" mass="10407">MGYVFITAITYFSYSWVIGAAEEGAPVCNGRIDHYIICAGWTHDFELLLTHLPCFPGLPAQSRRSHGAYLCFHAGSNRSRRYPSAKERKIRV</sequence>
<accession>A0ACC0WHH8</accession>
<comment type="caution">
    <text evidence="1">The sequence shown here is derived from an EMBL/GenBank/DDBJ whole genome shotgun (WGS) entry which is preliminary data.</text>
</comment>
<keyword evidence="2" id="KW-1185">Reference proteome</keyword>
<proteinExistence type="predicted"/>
<evidence type="ECO:0000313" key="1">
    <source>
        <dbReference type="EMBL" id="KAI9918194.1"/>
    </source>
</evidence>